<feature type="region of interest" description="Disordered" evidence="1">
    <location>
        <begin position="54"/>
        <end position="93"/>
    </location>
</feature>
<evidence type="ECO:0000313" key="2">
    <source>
        <dbReference type="EMBL" id="GMS82760.1"/>
    </source>
</evidence>
<feature type="non-terminal residue" evidence="2">
    <location>
        <position position="1"/>
    </location>
</feature>
<sequence>LPSSRHFRLHLLSEHHDTKMAVAPTLLSALYNPLCQMNCFMEAATLLKRKIQKKMENKKERQGKKVEKEHNSTPVVAKKEKGKKKAVKEEMKE</sequence>
<accession>A0AAV5SIN8</accession>
<keyword evidence="3" id="KW-1185">Reference proteome</keyword>
<evidence type="ECO:0000313" key="3">
    <source>
        <dbReference type="Proteomes" id="UP001432027"/>
    </source>
</evidence>
<protein>
    <submittedName>
        <fullName evidence="2">Uncharacterized protein</fullName>
    </submittedName>
</protein>
<dbReference type="AlphaFoldDB" id="A0AAV5SIN8"/>
<dbReference type="Proteomes" id="UP001432027">
    <property type="component" value="Unassembled WGS sequence"/>
</dbReference>
<dbReference type="EMBL" id="BTSX01000002">
    <property type="protein sequence ID" value="GMS82760.1"/>
    <property type="molecule type" value="Genomic_DNA"/>
</dbReference>
<feature type="non-terminal residue" evidence="2">
    <location>
        <position position="93"/>
    </location>
</feature>
<feature type="compositionally biased region" description="Basic and acidic residues" evidence="1">
    <location>
        <begin position="54"/>
        <end position="71"/>
    </location>
</feature>
<comment type="caution">
    <text evidence="2">The sequence shown here is derived from an EMBL/GenBank/DDBJ whole genome shotgun (WGS) entry which is preliminary data.</text>
</comment>
<name>A0AAV5SIN8_9BILA</name>
<organism evidence="2 3">
    <name type="scientific">Pristionchus entomophagus</name>
    <dbReference type="NCBI Taxonomy" id="358040"/>
    <lineage>
        <taxon>Eukaryota</taxon>
        <taxon>Metazoa</taxon>
        <taxon>Ecdysozoa</taxon>
        <taxon>Nematoda</taxon>
        <taxon>Chromadorea</taxon>
        <taxon>Rhabditida</taxon>
        <taxon>Rhabditina</taxon>
        <taxon>Diplogasteromorpha</taxon>
        <taxon>Diplogasteroidea</taxon>
        <taxon>Neodiplogasteridae</taxon>
        <taxon>Pristionchus</taxon>
    </lineage>
</organism>
<gene>
    <name evidence="2" type="ORF">PENTCL1PPCAC_4935</name>
</gene>
<reference evidence="2" key="1">
    <citation type="submission" date="2023-10" db="EMBL/GenBank/DDBJ databases">
        <title>Genome assembly of Pristionchus species.</title>
        <authorList>
            <person name="Yoshida K."/>
            <person name="Sommer R.J."/>
        </authorList>
    </citation>
    <scope>NUCLEOTIDE SEQUENCE</scope>
    <source>
        <strain evidence="2">RS0144</strain>
    </source>
</reference>
<evidence type="ECO:0000256" key="1">
    <source>
        <dbReference type="SAM" id="MobiDB-lite"/>
    </source>
</evidence>
<proteinExistence type="predicted"/>